<sequence>MYLADLSNVNKMSVPLILSTREFASLHRDLGTSGEGKYKLDVGAGRPPGTYAVCFYLYSPVAKRQPESVEIEIMTAFGTAEYAQHKLKKDQQGDFVSLTAVQESVNSLKELWSSMVKIKGEGAYLLMKDRRARRTSESTFSRIWTSTIVVVLVVVGSVYSTFAFTKRTLKKRRLV</sequence>
<name>A0A7G2CBR7_9TRYP</name>
<dbReference type="OrthoDB" id="1929172at2759"/>
<dbReference type="InterPro" id="IPR009038">
    <property type="entry name" value="GOLD_dom"/>
</dbReference>
<dbReference type="Proteomes" id="UP000515908">
    <property type="component" value="Chromosome 07"/>
</dbReference>
<organism evidence="3 4">
    <name type="scientific">Angomonas deanei</name>
    <dbReference type="NCBI Taxonomy" id="59799"/>
    <lineage>
        <taxon>Eukaryota</taxon>
        <taxon>Discoba</taxon>
        <taxon>Euglenozoa</taxon>
        <taxon>Kinetoplastea</taxon>
        <taxon>Metakinetoplastina</taxon>
        <taxon>Trypanosomatida</taxon>
        <taxon>Trypanosomatidae</taxon>
        <taxon>Strigomonadinae</taxon>
        <taxon>Angomonas</taxon>
    </lineage>
</organism>
<accession>A0A7G2CBR7</accession>
<feature type="domain" description="GOLD" evidence="2">
    <location>
        <begin position="47"/>
        <end position="168"/>
    </location>
</feature>
<protein>
    <submittedName>
        <fullName evidence="3">Emp24/gp25L/p24 family/GOLD, putative</fullName>
    </submittedName>
</protein>
<keyword evidence="1" id="KW-0472">Membrane</keyword>
<reference evidence="3 4" key="1">
    <citation type="submission" date="2020-08" db="EMBL/GenBank/DDBJ databases">
        <authorList>
            <person name="Newling K."/>
            <person name="Davey J."/>
            <person name="Forrester S."/>
        </authorList>
    </citation>
    <scope>NUCLEOTIDE SEQUENCE [LARGE SCALE GENOMIC DNA]</scope>
    <source>
        <strain evidence="4">Crithidia deanei Carvalho (ATCC PRA-265)</strain>
    </source>
</reference>
<proteinExistence type="predicted"/>
<keyword evidence="4" id="KW-1185">Reference proteome</keyword>
<keyword evidence="1" id="KW-1133">Transmembrane helix</keyword>
<dbReference type="EMBL" id="LR877151">
    <property type="protein sequence ID" value="CAD2216959.1"/>
    <property type="molecule type" value="Genomic_DNA"/>
</dbReference>
<gene>
    <name evidence="3" type="ORF">ADEAN_000443700</name>
</gene>
<evidence type="ECO:0000256" key="1">
    <source>
        <dbReference type="SAM" id="Phobius"/>
    </source>
</evidence>
<keyword evidence="1" id="KW-0812">Transmembrane</keyword>
<feature type="transmembrane region" description="Helical" evidence="1">
    <location>
        <begin position="143"/>
        <end position="164"/>
    </location>
</feature>
<evidence type="ECO:0000313" key="3">
    <source>
        <dbReference type="EMBL" id="CAD2216959.1"/>
    </source>
</evidence>
<evidence type="ECO:0000313" key="4">
    <source>
        <dbReference type="Proteomes" id="UP000515908"/>
    </source>
</evidence>
<dbReference type="VEuPathDB" id="TriTrypDB:ADEAN_000443700"/>
<dbReference type="Pfam" id="PF01105">
    <property type="entry name" value="EMP24_GP25L"/>
    <property type="match status" value="1"/>
</dbReference>
<evidence type="ECO:0000259" key="2">
    <source>
        <dbReference type="Pfam" id="PF01105"/>
    </source>
</evidence>
<dbReference type="AlphaFoldDB" id="A0A7G2CBR7"/>